<reference evidence="1" key="1">
    <citation type="submission" date="2019-06" db="EMBL/GenBank/DDBJ databases">
        <authorList>
            <consortium name="Wellcome Sanger Institute Data Sharing"/>
        </authorList>
    </citation>
    <scope>NUCLEOTIDE SEQUENCE [LARGE SCALE GENOMIC DNA]</scope>
</reference>
<dbReference type="InterPro" id="IPR036397">
    <property type="entry name" value="RNaseH_sf"/>
</dbReference>
<dbReference type="Gene3D" id="3.30.420.10">
    <property type="entry name" value="Ribonuclease H-like superfamily/Ribonuclease H"/>
    <property type="match status" value="1"/>
</dbReference>
<dbReference type="PANTHER" id="PTHR46068">
    <property type="entry name" value="PROTEIN CBG27172"/>
    <property type="match status" value="1"/>
</dbReference>
<accession>A0A672ZGG9</accession>
<dbReference type="InParanoid" id="A0A672ZGG9"/>
<protein>
    <recommendedName>
        <fullName evidence="3">Tc1-like transposase DDE domain-containing protein</fullName>
    </recommendedName>
</protein>
<sequence>MEDDVKKMIFSDEKMFTVEPKLNRQNSHVYATSRADADAASLKVRRAEFPAKIMVWGAICSSGALQLKFIDPGTKVNKEYYINEVLESVLLPEARRLYPDGDWIFQQDGVPAHTANVTQTWLREHCPQFITKQEWPARSPDLNPLDYSIWGLLEARVNSHPHHSLASLKQAIKHEWKRIPKDTIEKTVAEWRSRLRCCIQHKGDHFEK</sequence>
<dbReference type="Ensembl" id="ENSSORT00005016076.1">
    <property type="protein sequence ID" value="ENSSORP00005015583.1"/>
    <property type="gene ID" value="ENSSORG00005007905.1"/>
</dbReference>
<organism evidence="1 2">
    <name type="scientific">Sphaeramia orbicularis</name>
    <name type="common">orbiculate cardinalfish</name>
    <dbReference type="NCBI Taxonomy" id="375764"/>
    <lineage>
        <taxon>Eukaryota</taxon>
        <taxon>Metazoa</taxon>
        <taxon>Chordata</taxon>
        <taxon>Craniata</taxon>
        <taxon>Vertebrata</taxon>
        <taxon>Euteleostomi</taxon>
        <taxon>Actinopterygii</taxon>
        <taxon>Neopterygii</taxon>
        <taxon>Teleostei</taxon>
        <taxon>Neoteleostei</taxon>
        <taxon>Acanthomorphata</taxon>
        <taxon>Gobiaria</taxon>
        <taxon>Kurtiformes</taxon>
        <taxon>Apogonoidei</taxon>
        <taxon>Apogonidae</taxon>
        <taxon>Apogoninae</taxon>
        <taxon>Sphaeramia</taxon>
    </lineage>
</organism>
<reference evidence="1" key="3">
    <citation type="submission" date="2025-09" db="UniProtKB">
        <authorList>
            <consortium name="Ensembl"/>
        </authorList>
    </citation>
    <scope>IDENTIFICATION</scope>
</reference>
<dbReference type="PANTHER" id="PTHR46068:SF1">
    <property type="entry name" value="TRANSPOSASE IS30-LIKE HTH DOMAIN-CONTAINING PROTEIN"/>
    <property type="match status" value="1"/>
</dbReference>
<dbReference type="Proteomes" id="UP000472271">
    <property type="component" value="Chromosome 18"/>
</dbReference>
<keyword evidence="2" id="KW-1185">Reference proteome</keyword>
<dbReference type="GO" id="GO:0003676">
    <property type="term" value="F:nucleic acid binding"/>
    <property type="evidence" value="ECO:0007669"/>
    <property type="project" value="InterPro"/>
</dbReference>
<proteinExistence type="predicted"/>
<evidence type="ECO:0000313" key="1">
    <source>
        <dbReference type="Ensembl" id="ENSSORP00005015583.1"/>
    </source>
</evidence>
<evidence type="ECO:0008006" key="3">
    <source>
        <dbReference type="Google" id="ProtNLM"/>
    </source>
</evidence>
<evidence type="ECO:0000313" key="2">
    <source>
        <dbReference type="Proteomes" id="UP000472271"/>
    </source>
</evidence>
<name>A0A672ZGG9_9TELE</name>
<reference evidence="1" key="2">
    <citation type="submission" date="2025-08" db="UniProtKB">
        <authorList>
            <consortium name="Ensembl"/>
        </authorList>
    </citation>
    <scope>IDENTIFICATION</scope>
</reference>
<dbReference type="AlphaFoldDB" id="A0A672ZGG9"/>